<dbReference type="AlphaFoldDB" id="A0A0A9HRK3"/>
<name>A0A0A9HRK3_ARUDO</name>
<evidence type="ECO:0000313" key="1">
    <source>
        <dbReference type="EMBL" id="JAE39362.1"/>
    </source>
</evidence>
<reference evidence="1" key="2">
    <citation type="journal article" date="2015" name="Data Brief">
        <title>Shoot transcriptome of the giant reed, Arundo donax.</title>
        <authorList>
            <person name="Barrero R.A."/>
            <person name="Guerrero F.D."/>
            <person name="Moolhuijzen P."/>
            <person name="Goolsby J.A."/>
            <person name="Tidwell J."/>
            <person name="Bellgard S.E."/>
            <person name="Bellgard M.I."/>
        </authorList>
    </citation>
    <scope>NUCLEOTIDE SEQUENCE</scope>
    <source>
        <tissue evidence="1">Shoot tissue taken approximately 20 cm above the soil surface</tissue>
    </source>
</reference>
<dbReference type="EMBL" id="GBRH01158534">
    <property type="protein sequence ID" value="JAE39362.1"/>
    <property type="molecule type" value="Transcribed_RNA"/>
</dbReference>
<protein>
    <submittedName>
        <fullName evidence="1">Uncharacterized protein</fullName>
    </submittedName>
</protein>
<reference evidence="1" key="1">
    <citation type="submission" date="2014-09" db="EMBL/GenBank/DDBJ databases">
        <authorList>
            <person name="Magalhaes I.L.F."/>
            <person name="Oliveira U."/>
            <person name="Santos F.R."/>
            <person name="Vidigal T.H.D.A."/>
            <person name="Brescovit A.D."/>
            <person name="Santos A.J."/>
        </authorList>
    </citation>
    <scope>NUCLEOTIDE SEQUENCE</scope>
    <source>
        <tissue evidence="1">Shoot tissue taken approximately 20 cm above the soil surface</tissue>
    </source>
</reference>
<proteinExistence type="predicted"/>
<accession>A0A0A9HRK3</accession>
<organism evidence="1">
    <name type="scientific">Arundo donax</name>
    <name type="common">Giant reed</name>
    <name type="synonym">Donax arundinaceus</name>
    <dbReference type="NCBI Taxonomy" id="35708"/>
    <lineage>
        <taxon>Eukaryota</taxon>
        <taxon>Viridiplantae</taxon>
        <taxon>Streptophyta</taxon>
        <taxon>Embryophyta</taxon>
        <taxon>Tracheophyta</taxon>
        <taxon>Spermatophyta</taxon>
        <taxon>Magnoliopsida</taxon>
        <taxon>Liliopsida</taxon>
        <taxon>Poales</taxon>
        <taxon>Poaceae</taxon>
        <taxon>PACMAD clade</taxon>
        <taxon>Arundinoideae</taxon>
        <taxon>Arundineae</taxon>
        <taxon>Arundo</taxon>
    </lineage>
</organism>
<sequence>MISCCPANCEMDVSYTNWSKLFCKCFESIASQKPKKKIIIHIILERPNPPFA</sequence>